<comment type="subcellular location">
    <subcellularLocation>
        <location evidence="1">Endoplasmic reticulum membrane</location>
        <topology evidence="1">Multi-pass membrane protein</topology>
    </subcellularLocation>
</comment>
<keyword evidence="17" id="KW-1185">Reference proteome</keyword>
<feature type="compositionally biased region" description="Basic and acidic residues" evidence="14">
    <location>
        <begin position="182"/>
        <end position="195"/>
    </location>
</feature>
<dbReference type="PANTHER" id="PTHR12989:SF10">
    <property type="entry name" value="DOL-P-GLC:GLC(2)MAN(9)GLCNAC(2)-PP-DOL ALPHA-1,2-GLUCOSYLTRANSFERASE-RELATED"/>
    <property type="match status" value="1"/>
</dbReference>
<dbReference type="AlphaFoldDB" id="A0A2C6KL00"/>
<feature type="transmembrane region" description="Helical" evidence="15">
    <location>
        <begin position="1190"/>
        <end position="1213"/>
    </location>
</feature>
<feature type="compositionally biased region" description="Basic and acidic residues" evidence="14">
    <location>
        <begin position="506"/>
        <end position="559"/>
    </location>
</feature>
<dbReference type="GO" id="GO:0106073">
    <property type="term" value="F:dolichyl pyrophosphate Glc2Man9GlcNAc2 alpha-1,2-glucosyltransferase activity"/>
    <property type="evidence" value="ECO:0007669"/>
    <property type="project" value="UniProtKB-EC"/>
</dbReference>
<gene>
    <name evidence="16" type="ORF">CSUI_004991</name>
</gene>
<dbReference type="InterPro" id="IPR016900">
    <property type="entry name" value="Alg10"/>
</dbReference>
<keyword evidence="6" id="KW-0328">Glycosyltransferase</keyword>
<feature type="region of interest" description="Disordered" evidence="14">
    <location>
        <begin position="182"/>
        <end position="216"/>
    </location>
</feature>
<evidence type="ECO:0000256" key="7">
    <source>
        <dbReference type="ARBA" id="ARBA00022679"/>
    </source>
</evidence>
<protein>
    <recommendedName>
        <fullName evidence="5">Dol-P-Glc:Glc(2)Man(9)GlcNAc(2)-PP-Dol alpha-1,2-glucosyltransferase</fullName>
        <ecNumber evidence="4">2.4.1.256</ecNumber>
    </recommendedName>
</protein>
<dbReference type="GO" id="GO:0005789">
    <property type="term" value="C:endoplasmic reticulum membrane"/>
    <property type="evidence" value="ECO:0007669"/>
    <property type="project" value="UniProtKB-SubCell"/>
</dbReference>
<feature type="region of interest" description="Disordered" evidence="14">
    <location>
        <begin position="959"/>
        <end position="982"/>
    </location>
</feature>
<dbReference type="EC" id="2.4.1.256" evidence="4"/>
<feature type="compositionally biased region" description="Basic and acidic residues" evidence="14">
    <location>
        <begin position="1104"/>
        <end position="1114"/>
    </location>
</feature>
<dbReference type="Proteomes" id="UP000221165">
    <property type="component" value="Unassembled WGS sequence"/>
</dbReference>
<dbReference type="RefSeq" id="XP_067922854.1">
    <property type="nucleotide sequence ID" value="XM_068065172.1"/>
</dbReference>
<comment type="caution">
    <text evidence="16">The sequence shown here is derived from an EMBL/GenBank/DDBJ whole genome shotgun (WGS) entry which is preliminary data.</text>
</comment>
<evidence type="ECO:0000256" key="14">
    <source>
        <dbReference type="SAM" id="MobiDB-lite"/>
    </source>
</evidence>
<comment type="function">
    <text evidence="12">Dol-P-Glc:Glc(2)Man(9)GlcNAc(2)-PP-Dol alpha-1,2-glucosyltransferase that operates in the biosynthetic pathway of dolichol-linked oligosaccharides, the glycan precursors employed in protein asparagine (N)-glycosylation. The assembly of dolichol-linked oligosaccharides begins on the cytosolic side of the endoplasmic reticulum membrane and finishes in its lumen. The sequential addition of sugars to dolichol pyrophosphate produces dolichol-linked oligosaccharides containing fourteen sugars, including two GlcNAcs, nine mannoses and three glucoses. Once assembled, the oligosaccharide is transferred from the lipid to nascent proteins by oligosaccharyltransferases. In the lumen of the endoplasmic reticulum, adds the third and last glucose residue from dolichyl phosphate glucose (Dol-P-Glc) onto the lipid-linked oligosaccharide intermediate Glc(2)Man(9)GlcNAc(2)-PP-Dol to produce Glc(3)Man(9)GlcNAc(2)-PP-Dol.</text>
</comment>
<evidence type="ECO:0000256" key="11">
    <source>
        <dbReference type="ARBA" id="ARBA00023136"/>
    </source>
</evidence>
<evidence type="ECO:0000256" key="6">
    <source>
        <dbReference type="ARBA" id="ARBA00022676"/>
    </source>
</evidence>
<evidence type="ECO:0000256" key="1">
    <source>
        <dbReference type="ARBA" id="ARBA00004477"/>
    </source>
</evidence>
<dbReference type="VEuPathDB" id="ToxoDB:CSUI_004991"/>
<feature type="transmembrane region" description="Helical" evidence="15">
    <location>
        <begin position="654"/>
        <end position="675"/>
    </location>
</feature>
<evidence type="ECO:0000256" key="4">
    <source>
        <dbReference type="ARBA" id="ARBA00011967"/>
    </source>
</evidence>
<feature type="transmembrane region" description="Helical" evidence="15">
    <location>
        <begin position="611"/>
        <end position="634"/>
    </location>
</feature>
<feature type="transmembrane region" description="Helical" evidence="15">
    <location>
        <begin position="243"/>
        <end position="265"/>
    </location>
</feature>
<evidence type="ECO:0000313" key="17">
    <source>
        <dbReference type="Proteomes" id="UP000221165"/>
    </source>
</evidence>
<keyword evidence="9" id="KW-0256">Endoplasmic reticulum</keyword>
<feature type="compositionally biased region" description="Basic and acidic residues" evidence="14">
    <location>
        <begin position="46"/>
        <end position="65"/>
    </location>
</feature>
<feature type="transmembrane region" description="Helical" evidence="15">
    <location>
        <begin position="438"/>
        <end position="457"/>
    </location>
</feature>
<comment type="similarity">
    <text evidence="3">Belongs to the ALG10 glucosyltransferase family.</text>
</comment>
<evidence type="ECO:0000256" key="5">
    <source>
        <dbReference type="ARBA" id="ARBA00018512"/>
    </source>
</evidence>
<feature type="compositionally biased region" description="Acidic residues" evidence="14">
    <location>
        <begin position="196"/>
        <end position="210"/>
    </location>
</feature>
<accession>A0A2C6KL00</accession>
<evidence type="ECO:0000256" key="2">
    <source>
        <dbReference type="ARBA" id="ARBA00004922"/>
    </source>
</evidence>
<feature type="transmembrane region" description="Helical" evidence="15">
    <location>
        <begin position="14"/>
        <end position="35"/>
    </location>
</feature>
<evidence type="ECO:0000256" key="15">
    <source>
        <dbReference type="SAM" id="Phobius"/>
    </source>
</evidence>
<proteinExistence type="inferred from homology"/>
<evidence type="ECO:0000256" key="13">
    <source>
        <dbReference type="ARBA" id="ARBA00048064"/>
    </source>
</evidence>
<feature type="transmembrane region" description="Helical" evidence="15">
    <location>
        <begin position="395"/>
        <end position="418"/>
    </location>
</feature>
<comment type="catalytic activity">
    <reaction evidence="13">
        <text>an alpha-D-Glc-(1-&gt;3)-alpha-D-Glc-(1-&gt;3)-alpha-D-Man-(1-&gt;2)-alpha-D-Man-(1-&gt;2)-alpha-D-Man-(1-&gt;3)-[alpha-D-Man-(1-&gt;2)-alpha-D-Man-(1-&gt;3)-[alpha-D-Man-(1-&gt;2)-alpha-D-Man-(1-&gt;6)]-alpha-D-Man-(1-&gt;6)]-beta-D-Man-(1-&gt;4)-beta-D-GlcNAc-(1-&gt;4)-alpha-D-GlcNAc-diphospho-di-trans,poly-cis-dolichol + a di-trans,poly-cis-dolichyl beta-D-glucosyl phosphate = a alpha-D-Glc-(1-&gt;2)-alpha-D-Glc-(1-&gt;3)-alpha-D-Glc-(1-&gt;3)-alpha-D-Man-(1-&gt;2)-alpha-D-Man-(1-&gt;2)-alpha-D-Man-(1-&gt;3)-[alpha-D-Man-(1-&gt;2)-alpha-D-Man-(1-&gt;3)-[alpha-D-Man-(1-&gt;2)-alpha-D-Man-(1-&gt;6)]-alpha-D-Man-(1-&gt;6)]-beta-D-Man-(1-&gt;4)-beta-D-GlcNAc-(1-&gt;4)-alpha-D-GlcNAc-diphospho-di-trans,poly-cis-dolichol + a di-trans,poly-cis-dolichyl phosphate + H(+)</text>
        <dbReference type="Rhea" id="RHEA:29543"/>
        <dbReference type="Rhea" id="RHEA-COMP:19498"/>
        <dbReference type="Rhea" id="RHEA-COMP:19502"/>
        <dbReference type="Rhea" id="RHEA-COMP:19512"/>
        <dbReference type="Rhea" id="RHEA-COMP:19522"/>
        <dbReference type="ChEBI" id="CHEBI:15378"/>
        <dbReference type="ChEBI" id="CHEBI:57525"/>
        <dbReference type="ChEBI" id="CHEBI:57683"/>
        <dbReference type="ChEBI" id="CHEBI:132522"/>
        <dbReference type="ChEBI" id="CHEBI:132523"/>
        <dbReference type="EC" id="2.4.1.256"/>
    </reaction>
    <physiologicalReaction direction="left-to-right" evidence="13">
        <dbReference type="Rhea" id="RHEA:29544"/>
    </physiologicalReaction>
</comment>
<evidence type="ECO:0000256" key="9">
    <source>
        <dbReference type="ARBA" id="ARBA00022824"/>
    </source>
</evidence>
<feature type="transmembrane region" description="Helical" evidence="15">
    <location>
        <begin position="1005"/>
        <end position="1026"/>
    </location>
</feature>
<keyword evidence="10 15" id="KW-1133">Transmembrane helix</keyword>
<evidence type="ECO:0000256" key="10">
    <source>
        <dbReference type="ARBA" id="ARBA00022989"/>
    </source>
</evidence>
<dbReference type="OrthoDB" id="332785at2759"/>
<keyword evidence="11 15" id="KW-0472">Membrane</keyword>
<dbReference type="EMBL" id="MIGC01002389">
    <property type="protein sequence ID" value="PHJ21170.1"/>
    <property type="molecule type" value="Genomic_DNA"/>
</dbReference>
<organism evidence="16 17">
    <name type="scientific">Cystoisospora suis</name>
    <dbReference type="NCBI Taxonomy" id="483139"/>
    <lineage>
        <taxon>Eukaryota</taxon>
        <taxon>Sar</taxon>
        <taxon>Alveolata</taxon>
        <taxon>Apicomplexa</taxon>
        <taxon>Conoidasida</taxon>
        <taxon>Coccidia</taxon>
        <taxon>Eucoccidiorida</taxon>
        <taxon>Eimeriorina</taxon>
        <taxon>Sarcocystidae</taxon>
        <taxon>Cystoisospora</taxon>
    </lineage>
</organism>
<evidence type="ECO:0000256" key="3">
    <source>
        <dbReference type="ARBA" id="ARBA00010600"/>
    </source>
</evidence>
<feature type="transmembrane region" description="Helical" evidence="15">
    <location>
        <begin position="277"/>
        <end position="310"/>
    </location>
</feature>
<dbReference type="GeneID" id="94428383"/>
<evidence type="ECO:0000256" key="8">
    <source>
        <dbReference type="ARBA" id="ARBA00022692"/>
    </source>
</evidence>
<sequence>MCCSAVYFRGVNSLVISPFLLFLLWKLLFLLHPGLKKRRRRRDKRKITPEKDGISTTQEKEEKKFSCSSSLHPSPSFSLSSTGRSISHEKQSKSTIHIKSVRRQEERKEEEEEKREFVPAEMLPSAYITESCLREASEVYVSPPFNLRISQETELDSRMKISTPSASALGCMYTSHVGEQRKTGQEQYQECHTEEPLDEEREEDQEEEKSVDEKKGESTSFDVSAIESLLVSLRLLRIAFFPLLYFFNFLFYTDVLAVFFLLLSYSQLLTSKHLWGYALAGIAALLVRQSSIIWLGGCILFVFLSFIYFFSSLSSSYCSSSSFHSCPESASSSSSSSSSPSFSSSFTSKEHGAASSSFFSPVSFFLSPFFPSLPSQPGDKSQTFSSLTSIRWSKCFISVSLLLPLLLPVILFLLFIVWNGGRIAIGHQAFHQPGVHTAQLLYVTLFLMFAASPATLCRTIRRGLCFFRVAFSSLFRIGSGGSETTLRHNCRGLKDTSKKMARKRERGKEETGKNEEEGRGREEEMKSITRETLDRSSCQRKEDRTKDEEEEKMKMRCNDSRNSISPDLLERLKNRPTSHLPSSVHASSSCSAPSILHNIDSCSSSSYSCSFYLSWISFFLLFLFFSLCTGWGAVAHPFLLSDNRHYTFYLWRRFFRFSFFRFYLGPFIVTSFLVFGEVPRSLCIPPLPMSFLMSFIKKEETGGRGSLRSQKAKLPFEARGREEERSKLRRRSIEEENSLDTIMTASHVARRGEEYERKDSVGEKERFLLIEGERKRESRENDELRERRNVGSKEARICTDTAAVMIGMRCIETKETREKEAYNENRGEEEGLKHGNEKEREVDSWTLLSFLNERGGERDLRRRRKRSEIVEIVEESEELQDQGGVHTPEISGVQAGSVSSHWHSSYTDTSPSSVSLLGSAACLVSNSVDFDNEEGSNFHFSTESDLTGEMSNEVYTASQTTQASGFLEKPEKREEEEEETQSDRITVHSLLSSSIVGHKWYSLETFYSCGCLCIYTLCIVLVLVPADLFEPRYFLFILVLFLLHEKFLLSPEFYSSTPISGEYGSNTATSGRSEKDVIERGEGRMKEQTSRIFSSRLEGKRIRADGKEKRERETTGVQETSLNSSPCIRGNLSSSCDHLQGQPQTVKAIVKKSWLQPMSCLFKCMYTRRAWVGVYRGEGSGYEAALLNEFLGFLSNLVASFALIYIFVFHSFIDEDGRIARFMF</sequence>
<feature type="compositionally biased region" description="Low complexity" evidence="14">
    <location>
        <begin position="66"/>
        <end position="81"/>
    </location>
</feature>
<keyword evidence="7" id="KW-0808">Transferase</keyword>
<feature type="region of interest" description="Disordered" evidence="14">
    <location>
        <begin position="1104"/>
        <end position="1123"/>
    </location>
</feature>
<dbReference type="GO" id="GO:0006488">
    <property type="term" value="P:dolichol-linked oligosaccharide biosynthetic process"/>
    <property type="evidence" value="ECO:0007669"/>
    <property type="project" value="InterPro"/>
</dbReference>
<dbReference type="PANTHER" id="PTHR12989">
    <property type="entry name" value="ALPHA-1,2-GLUCOSYLTRANSFERASE ALG10"/>
    <property type="match status" value="1"/>
</dbReference>
<name>A0A2C6KL00_9APIC</name>
<feature type="region of interest" description="Disordered" evidence="14">
    <location>
        <begin position="492"/>
        <end position="563"/>
    </location>
</feature>
<keyword evidence="8 15" id="KW-0812">Transmembrane</keyword>
<feature type="region of interest" description="Disordered" evidence="14">
    <location>
        <begin position="40"/>
        <end position="116"/>
    </location>
</feature>
<dbReference type="Pfam" id="PF04922">
    <property type="entry name" value="DIE2_ALG10"/>
    <property type="match status" value="2"/>
</dbReference>
<evidence type="ECO:0000313" key="16">
    <source>
        <dbReference type="EMBL" id="PHJ21170.1"/>
    </source>
</evidence>
<comment type="pathway">
    <text evidence="2">Protein modification; protein glycosylation.</text>
</comment>
<reference evidence="16 17" key="1">
    <citation type="journal article" date="2017" name="Int. J. Parasitol.">
        <title>The genome of the protozoan parasite Cystoisospora suis and a reverse vaccinology approach to identify vaccine candidates.</title>
        <authorList>
            <person name="Palmieri N."/>
            <person name="Shrestha A."/>
            <person name="Ruttkowski B."/>
            <person name="Beck T."/>
            <person name="Vogl C."/>
            <person name="Tomley F."/>
            <person name="Blake D.P."/>
            <person name="Joachim A."/>
        </authorList>
    </citation>
    <scope>NUCLEOTIDE SEQUENCE [LARGE SCALE GENOMIC DNA]</scope>
    <source>
        <strain evidence="16 17">Wien I</strain>
    </source>
</reference>
<evidence type="ECO:0000256" key="12">
    <source>
        <dbReference type="ARBA" id="ARBA00044727"/>
    </source>
</evidence>